<evidence type="ECO:0000256" key="6">
    <source>
        <dbReference type="ARBA" id="ARBA00022968"/>
    </source>
</evidence>
<evidence type="ECO:0000256" key="11">
    <source>
        <dbReference type="ARBA" id="ARBA00038888"/>
    </source>
</evidence>
<keyword evidence="9" id="KW-0325">Glycoprotein</keyword>
<dbReference type="EC" id="3.2.1.106" evidence="11"/>
<reference evidence="13 14" key="1">
    <citation type="submission" date="2018-11" db="EMBL/GenBank/DDBJ databases">
        <authorList>
            <consortium name="Pathogen Informatics"/>
        </authorList>
    </citation>
    <scope>NUCLEOTIDE SEQUENCE [LARGE SCALE GENOMIC DNA]</scope>
</reference>
<dbReference type="SUPFAM" id="SSF48208">
    <property type="entry name" value="Six-hairpin glycosidases"/>
    <property type="match status" value="1"/>
</dbReference>
<comment type="subcellular location">
    <subcellularLocation>
        <location evidence="1">Endoplasmic reticulum membrane</location>
        <topology evidence="1">Single-pass type II membrane protein</topology>
    </subcellularLocation>
</comment>
<evidence type="ECO:0000259" key="12">
    <source>
        <dbReference type="Pfam" id="PF03200"/>
    </source>
</evidence>
<keyword evidence="14" id="KW-1185">Reference proteome</keyword>
<evidence type="ECO:0000313" key="14">
    <source>
        <dbReference type="Proteomes" id="UP000271889"/>
    </source>
</evidence>
<evidence type="ECO:0000313" key="13">
    <source>
        <dbReference type="EMBL" id="VDK66675.1"/>
    </source>
</evidence>
<evidence type="ECO:0000256" key="4">
    <source>
        <dbReference type="ARBA" id="ARBA00022801"/>
    </source>
</evidence>
<accession>A0A3P6SH83</accession>
<evidence type="ECO:0000256" key="5">
    <source>
        <dbReference type="ARBA" id="ARBA00022824"/>
    </source>
</evidence>
<name>A0A3P6SH83_CYLGO</name>
<dbReference type="GO" id="GO:0009311">
    <property type="term" value="P:oligosaccharide metabolic process"/>
    <property type="evidence" value="ECO:0007669"/>
    <property type="project" value="InterPro"/>
</dbReference>
<comment type="similarity">
    <text evidence="2">Belongs to the glycosyl hydrolase 63 family.</text>
</comment>
<dbReference type="InterPro" id="IPR004888">
    <property type="entry name" value="Glycoside_hydrolase_63"/>
</dbReference>
<dbReference type="GO" id="GO:0006487">
    <property type="term" value="P:protein N-linked glycosylation"/>
    <property type="evidence" value="ECO:0007669"/>
    <property type="project" value="TreeGrafter"/>
</dbReference>
<dbReference type="PANTHER" id="PTHR10412:SF11">
    <property type="entry name" value="MANNOSYL-OLIGOSACCHARIDE GLUCOSIDASE"/>
    <property type="match status" value="1"/>
</dbReference>
<keyword evidence="7" id="KW-1133">Transmembrane helix</keyword>
<keyword evidence="6" id="KW-0735">Signal-anchor</keyword>
<protein>
    <recommendedName>
        <fullName evidence="11">mannosyl-oligosaccharide glucosidase</fullName>
        <ecNumber evidence="11">3.2.1.106</ecNumber>
    </recommendedName>
</protein>
<evidence type="ECO:0000256" key="7">
    <source>
        <dbReference type="ARBA" id="ARBA00022989"/>
    </source>
</evidence>
<dbReference type="InterPro" id="IPR012341">
    <property type="entry name" value="6hp_glycosidase-like_sf"/>
</dbReference>
<feature type="domain" description="Glycosyl hydrolase family 63 C-terminal" evidence="12">
    <location>
        <begin position="1"/>
        <end position="141"/>
    </location>
</feature>
<keyword evidence="10" id="KW-0326">Glycosidase</keyword>
<dbReference type="OrthoDB" id="410058at2759"/>
<keyword evidence="5" id="KW-0256">Endoplasmic reticulum</keyword>
<dbReference type="Proteomes" id="UP000271889">
    <property type="component" value="Unassembled WGS sequence"/>
</dbReference>
<dbReference type="GO" id="GO:0004573">
    <property type="term" value="F:Glc3Man9GlcNAc2 oligosaccharide glucosidase activity"/>
    <property type="evidence" value="ECO:0007669"/>
    <property type="project" value="UniProtKB-EC"/>
</dbReference>
<dbReference type="InterPro" id="IPR008928">
    <property type="entry name" value="6-hairpin_glycosidase_sf"/>
</dbReference>
<evidence type="ECO:0000256" key="3">
    <source>
        <dbReference type="ARBA" id="ARBA00022692"/>
    </source>
</evidence>
<dbReference type="AlphaFoldDB" id="A0A3P6SH83"/>
<dbReference type="PANTHER" id="PTHR10412">
    <property type="entry name" value="MANNOSYL-OLIGOSACCHARIDE GLUCOSIDASE"/>
    <property type="match status" value="1"/>
</dbReference>
<keyword evidence="4" id="KW-0378">Hydrolase</keyword>
<proteinExistence type="inferred from homology"/>
<keyword evidence="3" id="KW-0812">Transmembrane</keyword>
<evidence type="ECO:0000256" key="9">
    <source>
        <dbReference type="ARBA" id="ARBA00023180"/>
    </source>
</evidence>
<sequence length="148" mass="17586">MYPRLERWYRWLRKSQAGKEKGTFRWRGRNATTVKELNPKTMASGLDDYPRASHPSKEEYHLDLRCWMALGSRVMNRLAHLYEEGKNKNKYTAEASLLADFEDLLRLHWSSDKNAFFDFGRHSDKVRLIRKPIKIKGQPDQYIVERLG</sequence>
<dbReference type="Gene3D" id="1.50.10.10">
    <property type="match status" value="1"/>
</dbReference>
<keyword evidence="8" id="KW-0472">Membrane</keyword>
<evidence type="ECO:0000256" key="1">
    <source>
        <dbReference type="ARBA" id="ARBA00004648"/>
    </source>
</evidence>
<dbReference type="GO" id="GO:0005789">
    <property type="term" value="C:endoplasmic reticulum membrane"/>
    <property type="evidence" value="ECO:0007669"/>
    <property type="project" value="UniProtKB-SubCell"/>
</dbReference>
<evidence type="ECO:0000256" key="8">
    <source>
        <dbReference type="ARBA" id="ARBA00023136"/>
    </source>
</evidence>
<organism evidence="13 14">
    <name type="scientific">Cylicostephanus goldi</name>
    <name type="common">Nematode worm</name>
    <dbReference type="NCBI Taxonomy" id="71465"/>
    <lineage>
        <taxon>Eukaryota</taxon>
        <taxon>Metazoa</taxon>
        <taxon>Ecdysozoa</taxon>
        <taxon>Nematoda</taxon>
        <taxon>Chromadorea</taxon>
        <taxon>Rhabditida</taxon>
        <taxon>Rhabditina</taxon>
        <taxon>Rhabditomorpha</taxon>
        <taxon>Strongyloidea</taxon>
        <taxon>Strongylidae</taxon>
        <taxon>Cylicostephanus</taxon>
    </lineage>
</organism>
<evidence type="ECO:0000256" key="2">
    <source>
        <dbReference type="ARBA" id="ARBA00010833"/>
    </source>
</evidence>
<gene>
    <name evidence="13" type="ORF">CGOC_LOCUS6217</name>
</gene>
<dbReference type="EMBL" id="UYRV01019874">
    <property type="protein sequence ID" value="VDK66675.1"/>
    <property type="molecule type" value="Genomic_DNA"/>
</dbReference>
<evidence type="ECO:0000256" key="10">
    <source>
        <dbReference type="ARBA" id="ARBA00023295"/>
    </source>
</evidence>
<dbReference type="Pfam" id="PF03200">
    <property type="entry name" value="Glyco_hydro_63"/>
    <property type="match status" value="1"/>
</dbReference>
<dbReference type="InterPro" id="IPR031335">
    <property type="entry name" value="Glyco_hydro_63_C"/>
</dbReference>